<evidence type="ECO:0000313" key="3">
    <source>
        <dbReference type="Proteomes" id="UP000177480"/>
    </source>
</evidence>
<name>A0A1G2G0G1_9BACT</name>
<dbReference type="GO" id="GO:0003677">
    <property type="term" value="F:DNA binding"/>
    <property type="evidence" value="ECO:0007669"/>
    <property type="project" value="InterPro"/>
</dbReference>
<reference evidence="2 3" key="1">
    <citation type="journal article" date="2016" name="Nat. Commun.">
        <title>Thousands of microbial genomes shed light on interconnected biogeochemical processes in an aquifer system.</title>
        <authorList>
            <person name="Anantharaman K."/>
            <person name="Brown C.T."/>
            <person name="Hug L.A."/>
            <person name="Sharon I."/>
            <person name="Castelle C.J."/>
            <person name="Probst A.J."/>
            <person name="Thomas B.C."/>
            <person name="Singh A."/>
            <person name="Wilkins M.J."/>
            <person name="Karaoz U."/>
            <person name="Brodie E.L."/>
            <person name="Williams K.H."/>
            <person name="Hubbard S.S."/>
            <person name="Banfield J.F."/>
        </authorList>
    </citation>
    <scope>NUCLEOTIDE SEQUENCE [LARGE SCALE GENOMIC DNA]</scope>
</reference>
<dbReference type="InterPro" id="IPR002686">
    <property type="entry name" value="Transposase_17"/>
</dbReference>
<comment type="caution">
    <text evidence="2">The sequence shown here is derived from an EMBL/GenBank/DDBJ whole genome shotgun (WGS) entry which is preliminary data.</text>
</comment>
<evidence type="ECO:0000313" key="2">
    <source>
        <dbReference type="EMBL" id="OGZ43328.1"/>
    </source>
</evidence>
<evidence type="ECO:0000259" key="1">
    <source>
        <dbReference type="SMART" id="SM01321"/>
    </source>
</evidence>
<sequence length="226" mass="26976">MRKNKFVTGEFYHVYNRGTDKRRVFIDEYDYGRFLQSMEEFNSLKPIGSIYENSFVKINMERQFGNRTSKFKQPLVKIVCYHLNANHFHLILRQEAKNGISEYLKRVAGGYTKYFNSRWRRNGVLFQGKFKANHISSNEYLLHLSAYVNLNDRLHTKTSQLEKNKNRSSWHQYTEILTNPIIPCSTNIILDQFKNQKKYELFALESLKSIKERKKQDKELVDILID</sequence>
<dbReference type="EMBL" id="MHNK01000017">
    <property type="protein sequence ID" value="OGZ43328.1"/>
    <property type="molecule type" value="Genomic_DNA"/>
</dbReference>
<dbReference type="GO" id="GO:0004803">
    <property type="term" value="F:transposase activity"/>
    <property type="evidence" value="ECO:0007669"/>
    <property type="project" value="InterPro"/>
</dbReference>
<dbReference type="PANTHER" id="PTHR34322:SF2">
    <property type="entry name" value="TRANSPOSASE IS200-LIKE DOMAIN-CONTAINING PROTEIN"/>
    <property type="match status" value="1"/>
</dbReference>
<dbReference type="Pfam" id="PF01797">
    <property type="entry name" value="Y1_Tnp"/>
    <property type="match status" value="1"/>
</dbReference>
<dbReference type="Proteomes" id="UP000177480">
    <property type="component" value="Unassembled WGS sequence"/>
</dbReference>
<dbReference type="AlphaFoldDB" id="A0A1G2G0G1"/>
<dbReference type="SMART" id="SM01321">
    <property type="entry name" value="Y1_Tnp"/>
    <property type="match status" value="1"/>
</dbReference>
<dbReference type="InterPro" id="IPR036515">
    <property type="entry name" value="Transposase_17_sf"/>
</dbReference>
<dbReference type="GO" id="GO:0006313">
    <property type="term" value="P:DNA transposition"/>
    <property type="evidence" value="ECO:0007669"/>
    <property type="project" value="InterPro"/>
</dbReference>
<proteinExistence type="predicted"/>
<dbReference type="Gene3D" id="3.30.70.1290">
    <property type="entry name" value="Transposase IS200-like"/>
    <property type="match status" value="1"/>
</dbReference>
<dbReference type="SUPFAM" id="SSF143422">
    <property type="entry name" value="Transposase IS200-like"/>
    <property type="match status" value="1"/>
</dbReference>
<organism evidence="2 3">
    <name type="scientific">Candidatus Ryanbacteria bacterium RIFCSPHIGHO2_01_FULL_45_22</name>
    <dbReference type="NCBI Taxonomy" id="1802114"/>
    <lineage>
        <taxon>Bacteria</taxon>
        <taxon>Candidatus Ryaniibacteriota</taxon>
    </lineage>
</organism>
<protein>
    <recommendedName>
        <fullName evidence="1">Transposase IS200-like domain-containing protein</fullName>
    </recommendedName>
</protein>
<accession>A0A1G2G0G1</accession>
<gene>
    <name evidence="2" type="ORF">A2719_05410</name>
</gene>
<feature type="domain" description="Transposase IS200-like" evidence="1">
    <location>
        <begin position="7"/>
        <end position="151"/>
    </location>
</feature>
<dbReference type="PANTHER" id="PTHR34322">
    <property type="entry name" value="TRANSPOSASE, Y1_TNP DOMAIN-CONTAINING"/>
    <property type="match status" value="1"/>
</dbReference>